<proteinExistence type="predicted"/>
<feature type="transmembrane region" description="Helical" evidence="15">
    <location>
        <begin position="78"/>
        <end position="98"/>
    </location>
</feature>
<dbReference type="InterPro" id="IPR001709">
    <property type="entry name" value="Flavoprot_Pyr_Nucl_cyt_Rdtase"/>
</dbReference>
<dbReference type="Gene3D" id="1.20.950.20">
    <property type="entry name" value="Transmembrane di-heme cytochromes, Chain C"/>
    <property type="match status" value="1"/>
</dbReference>
<dbReference type="InterPro" id="IPR039261">
    <property type="entry name" value="FNR_nucleotide-bd"/>
</dbReference>
<dbReference type="Pfam" id="PF01292">
    <property type="entry name" value="Ni_hydr_CYTB"/>
    <property type="match status" value="1"/>
</dbReference>
<comment type="cofactor">
    <cofactor evidence="1">
        <name>FAD</name>
        <dbReference type="ChEBI" id="CHEBI:57692"/>
    </cofactor>
</comment>
<dbReference type="SUPFAM" id="SSF81342">
    <property type="entry name" value="Transmembrane di-heme cytochromes"/>
    <property type="match status" value="1"/>
</dbReference>
<dbReference type="Proteomes" id="UP001595457">
    <property type="component" value="Unassembled WGS sequence"/>
</dbReference>
<evidence type="ECO:0000259" key="17">
    <source>
        <dbReference type="PROSITE" id="PS51384"/>
    </source>
</evidence>
<evidence type="ECO:0000256" key="5">
    <source>
        <dbReference type="ARBA" id="ARBA00022692"/>
    </source>
</evidence>
<dbReference type="InterPro" id="IPR036010">
    <property type="entry name" value="2Fe-2S_ferredoxin-like_sf"/>
</dbReference>
<evidence type="ECO:0000259" key="16">
    <source>
        <dbReference type="PROSITE" id="PS51085"/>
    </source>
</evidence>
<dbReference type="CDD" id="cd00207">
    <property type="entry name" value="fer2"/>
    <property type="match status" value="1"/>
</dbReference>
<dbReference type="InterPro" id="IPR001041">
    <property type="entry name" value="2Fe-2S_ferredoxin-type"/>
</dbReference>
<comment type="subcellular location">
    <subcellularLocation>
        <location evidence="2">Cell membrane</location>
        <topology evidence="2">Multi-pass membrane protein</topology>
    </subcellularLocation>
</comment>
<keyword evidence="5 15" id="KW-0812">Transmembrane</keyword>
<evidence type="ECO:0000256" key="8">
    <source>
        <dbReference type="ARBA" id="ARBA00022827"/>
    </source>
</evidence>
<evidence type="ECO:0000256" key="10">
    <source>
        <dbReference type="ARBA" id="ARBA00023002"/>
    </source>
</evidence>
<feature type="domain" description="2Fe-2S ferredoxin-type" evidence="16">
    <location>
        <begin position="440"/>
        <end position="527"/>
    </location>
</feature>
<accession>A0ABV7AU73</accession>
<keyword evidence="10" id="KW-0560">Oxidoreductase</keyword>
<comment type="cofactor">
    <cofactor evidence="14">
        <name>[2Fe-2S] cluster</name>
        <dbReference type="ChEBI" id="CHEBI:190135"/>
    </cofactor>
</comment>
<keyword evidence="11" id="KW-0408">Iron</keyword>
<dbReference type="PRINTS" id="PR00371">
    <property type="entry name" value="FPNCR"/>
</dbReference>
<evidence type="ECO:0000256" key="1">
    <source>
        <dbReference type="ARBA" id="ARBA00001974"/>
    </source>
</evidence>
<dbReference type="PRINTS" id="PR00406">
    <property type="entry name" value="CYTB5RDTASE"/>
</dbReference>
<evidence type="ECO:0000256" key="15">
    <source>
        <dbReference type="SAM" id="Phobius"/>
    </source>
</evidence>
<gene>
    <name evidence="18" type="ORF">ACFOJE_12770</name>
</gene>
<evidence type="ECO:0000256" key="9">
    <source>
        <dbReference type="ARBA" id="ARBA00022989"/>
    </source>
</evidence>
<evidence type="ECO:0000256" key="3">
    <source>
        <dbReference type="ARBA" id="ARBA00022475"/>
    </source>
</evidence>
<evidence type="ECO:0000256" key="11">
    <source>
        <dbReference type="ARBA" id="ARBA00023004"/>
    </source>
</evidence>
<dbReference type="Gene3D" id="3.10.20.30">
    <property type="match status" value="1"/>
</dbReference>
<dbReference type="Pfam" id="PF00111">
    <property type="entry name" value="Fer2"/>
    <property type="match status" value="1"/>
</dbReference>
<dbReference type="Pfam" id="PF00970">
    <property type="entry name" value="FAD_binding_6"/>
    <property type="match status" value="1"/>
</dbReference>
<keyword evidence="19" id="KW-1185">Reference proteome</keyword>
<dbReference type="SUPFAM" id="SSF54292">
    <property type="entry name" value="2Fe-2S ferredoxin-like"/>
    <property type="match status" value="1"/>
</dbReference>
<comment type="caution">
    <text evidence="18">The sequence shown here is derived from an EMBL/GenBank/DDBJ whole genome shotgun (WGS) entry which is preliminary data.</text>
</comment>
<feature type="transmembrane region" description="Helical" evidence="15">
    <location>
        <begin position="7"/>
        <end position="25"/>
    </location>
</feature>
<evidence type="ECO:0000256" key="14">
    <source>
        <dbReference type="ARBA" id="ARBA00034078"/>
    </source>
</evidence>
<dbReference type="Gene3D" id="3.40.50.80">
    <property type="entry name" value="Nucleotide-binding domain of ferredoxin-NADP reductase (FNR) module"/>
    <property type="match status" value="1"/>
</dbReference>
<dbReference type="InterPro" id="IPR017927">
    <property type="entry name" value="FAD-bd_FR_type"/>
</dbReference>
<dbReference type="Gene3D" id="2.40.30.10">
    <property type="entry name" value="Translation factors"/>
    <property type="match status" value="1"/>
</dbReference>
<feature type="transmembrane region" description="Helical" evidence="15">
    <location>
        <begin position="31"/>
        <end position="49"/>
    </location>
</feature>
<dbReference type="PROSITE" id="PS51085">
    <property type="entry name" value="2FE2S_FER_2"/>
    <property type="match status" value="1"/>
</dbReference>
<keyword evidence="13 15" id="KW-0472">Membrane</keyword>
<dbReference type="Pfam" id="PF00175">
    <property type="entry name" value="NAD_binding_1"/>
    <property type="match status" value="1"/>
</dbReference>
<dbReference type="SUPFAM" id="SSF52343">
    <property type="entry name" value="Ferredoxin reductase-like, C-terminal NADP-linked domain"/>
    <property type="match status" value="1"/>
</dbReference>
<dbReference type="InterPro" id="IPR016174">
    <property type="entry name" value="Di-haem_cyt_TM"/>
</dbReference>
<dbReference type="PANTHER" id="PTHR47354:SF8">
    <property type="entry name" value="1,2-PHENYLACETYL-COA EPOXIDASE, SUBUNIT E"/>
    <property type="match status" value="1"/>
</dbReference>
<name>A0ABV7AU73_9GAMM</name>
<dbReference type="InterPro" id="IPR006058">
    <property type="entry name" value="2Fe2S_fd_BS"/>
</dbReference>
<feature type="domain" description="FAD-binding FR-type" evidence="17">
    <location>
        <begin position="190"/>
        <end position="295"/>
    </location>
</feature>
<organism evidence="18 19">
    <name type="scientific">Azotobacter bryophylli</name>
    <dbReference type="NCBI Taxonomy" id="1986537"/>
    <lineage>
        <taxon>Bacteria</taxon>
        <taxon>Pseudomonadati</taxon>
        <taxon>Pseudomonadota</taxon>
        <taxon>Gammaproteobacteria</taxon>
        <taxon>Pseudomonadales</taxon>
        <taxon>Pseudomonadaceae</taxon>
        <taxon>Azotobacter</taxon>
    </lineage>
</organism>
<keyword evidence="6" id="KW-0001">2Fe-2S</keyword>
<keyword evidence="9 15" id="KW-1133">Transmembrane helix</keyword>
<keyword evidence="8" id="KW-0274">FAD</keyword>
<dbReference type="RefSeq" id="WP_377814748.1">
    <property type="nucleotide sequence ID" value="NZ_JBHRSJ010000023.1"/>
</dbReference>
<dbReference type="PANTHER" id="PTHR47354">
    <property type="entry name" value="NADH OXIDOREDUCTASE HCR"/>
    <property type="match status" value="1"/>
</dbReference>
<keyword evidence="7" id="KW-0479">Metal-binding</keyword>
<dbReference type="EMBL" id="JBHRSJ010000023">
    <property type="protein sequence ID" value="MFC2973084.1"/>
    <property type="molecule type" value="Genomic_DNA"/>
</dbReference>
<evidence type="ECO:0000256" key="13">
    <source>
        <dbReference type="ARBA" id="ARBA00023136"/>
    </source>
</evidence>
<keyword evidence="4" id="KW-0285">Flavoprotein</keyword>
<dbReference type="InterPro" id="IPR008333">
    <property type="entry name" value="Cbr1-like_FAD-bd_dom"/>
</dbReference>
<dbReference type="PROSITE" id="PS51384">
    <property type="entry name" value="FAD_FR"/>
    <property type="match status" value="1"/>
</dbReference>
<sequence>MAAFNRFRLFHWLLAGSFVAVYLTGDDAELAHIWLGYGLLLLLLIRLLLAPFKPRGFPRLAPALRAWRRPDRAAAGRWLTFAALSCFAVASLIGLGMVDNGEVLARAIPGVQPDLFGAASGDFLAGLDDPEEVHEFFANLAMGLVGLHIGFVLLFRWQMAWSMLRGLPKRPAPAVPPRKAAPATGEATATAFQHLTVSGRHAETADACSFELIPPAGDATWSTGKPGQFLALRVPHESGPMLRCYSLSRAPSAGQPLRITVKRVEGGLASNWLLDHLQPGDSIEAMPPVGSFTPASLDADLLLIGAGSGITPLFAILQSVLERGRGRICLFYTNRDQSSAIFADELNALRQRYPQRLRMVNWLTSTEGLPDAAVIASAIRDMSGDDWQHPDCFICGPEAFMTSARDALLRLTIPKERIHLERFAPGVGAPVRSVATGGDSRLDVRLQGRHYELEVSPGQVLMDAMEQAGLQPPNACRAGLCGACRCKVVAGRASMRSNQILDEDEVRRGWVLACQAEPASRELQVEF</sequence>
<dbReference type="InterPro" id="IPR017938">
    <property type="entry name" value="Riboflavin_synthase-like_b-brl"/>
</dbReference>
<protein>
    <submittedName>
        <fullName evidence="18">2Fe-2S iron-sulfur cluster-binding protein</fullName>
    </submittedName>
</protein>
<dbReference type="CDD" id="cd06214">
    <property type="entry name" value="PA_degradation_oxidoreductase_like"/>
    <property type="match status" value="1"/>
</dbReference>
<reference evidence="19" key="1">
    <citation type="journal article" date="2019" name="Int. J. Syst. Evol. Microbiol.">
        <title>The Global Catalogue of Microorganisms (GCM) 10K type strain sequencing project: providing services to taxonomists for standard genome sequencing and annotation.</title>
        <authorList>
            <consortium name="The Broad Institute Genomics Platform"/>
            <consortium name="The Broad Institute Genome Sequencing Center for Infectious Disease"/>
            <person name="Wu L."/>
            <person name="Ma J."/>
        </authorList>
    </citation>
    <scope>NUCLEOTIDE SEQUENCE [LARGE SCALE GENOMIC DNA]</scope>
    <source>
        <strain evidence="19">KCTC 62195</strain>
    </source>
</reference>
<evidence type="ECO:0000313" key="19">
    <source>
        <dbReference type="Proteomes" id="UP001595457"/>
    </source>
</evidence>
<dbReference type="SUPFAM" id="SSF63380">
    <property type="entry name" value="Riboflavin synthase domain-like"/>
    <property type="match status" value="1"/>
</dbReference>
<dbReference type="InterPro" id="IPR050415">
    <property type="entry name" value="MRET"/>
</dbReference>
<evidence type="ECO:0000256" key="4">
    <source>
        <dbReference type="ARBA" id="ARBA00022630"/>
    </source>
</evidence>
<dbReference type="InterPro" id="IPR012675">
    <property type="entry name" value="Beta-grasp_dom_sf"/>
</dbReference>
<evidence type="ECO:0000313" key="18">
    <source>
        <dbReference type="EMBL" id="MFC2973084.1"/>
    </source>
</evidence>
<evidence type="ECO:0000256" key="7">
    <source>
        <dbReference type="ARBA" id="ARBA00022723"/>
    </source>
</evidence>
<dbReference type="InterPro" id="IPR011577">
    <property type="entry name" value="Cyt_b561_bac/Ni-Hgenase"/>
</dbReference>
<feature type="transmembrane region" description="Helical" evidence="15">
    <location>
        <begin position="136"/>
        <end position="155"/>
    </location>
</feature>
<evidence type="ECO:0000256" key="2">
    <source>
        <dbReference type="ARBA" id="ARBA00004651"/>
    </source>
</evidence>
<evidence type="ECO:0000256" key="6">
    <source>
        <dbReference type="ARBA" id="ARBA00022714"/>
    </source>
</evidence>
<evidence type="ECO:0000256" key="12">
    <source>
        <dbReference type="ARBA" id="ARBA00023014"/>
    </source>
</evidence>
<dbReference type="InterPro" id="IPR001433">
    <property type="entry name" value="OxRdtase_FAD/NAD-bd"/>
</dbReference>
<keyword evidence="12" id="KW-0411">Iron-sulfur</keyword>
<keyword evidence="3" id="KW-1003">Cell membrane</keyword>
<dbReference type="PROSITE" id="PS00197">
    <property type="entry name" value="2FE2S_FER_1"/>
    <property type="match status" value="1"/>
</dbReference>